<evidence type="ECO:0000256" key="5">
    <source>
        <dbReference type="ARBA" id="ARBA00023242"/>
    </source>
</evidence>
<keyword evidence="4" id="KW-0143">Chaperone</keyword>
<sequence>MDTSITDPTDKRTTSHPSSNASPTSKGKSKAVDAKMDEDEEADDDDDDDDEEEEDEEMEEDDDDDDEDESGEKIDPGAIVGRRTRGVRVDYTSKEALAKAGLHGNEIDEEEDEEMRG</sequence>
<dbReference type="AlphaFoldDB" id="A0A9P6E6P0"/>
<dbReference type="OrthoDB" id="3364766at2759"/>
<evidence type="ECO:0000256" key="4">
    <source>
        <dbReference type="ARBA" id="ARBA00023186"/>
    </source>
</evidence>
<feature type="region of interest" description="Disordered" evidence="6">
    <location>
        <begin position="1"/>
        <end position="117"/>
    </location>
</feature>
<name>A0A9P6E6P0_9AGAR</name>
<feature type="compositionally biased region" description="Polar residues" evidence="6">
    <location>
        <begin position="15"/>
        <end position="26"/>
    </location>
</feature>
<reference evidence="8" key="1">
    <citation type="submission" date="2020-11" db="EMBL/GenBank/DDBJ databases">
        <authorList>
            <consortium name="DOE Joint Genome Institute"/>
            <person name="Ahrendt S."/>
            <person name="Riley R."/>
            <person name="Andreopoulos W."/>
            <person name="Labutti K."/>
            <person name="Pangilinan J."/>
            <person name="Ruiz-Duenas F.J."/>
            <person name="Barrasa J.M."/>
            <person name="Sanchez-Garcia M."/>
            <person name="Camarero S."/>
            <person name="Miyauchi S."/>
            <person name="Serrano A."/>
            <person name="Linde D."/>
            <person name="Babiker R."/>
            <person name="Drula E."/>
            <person name="Ayuso-Fernandez I."/>
            <person name="Pacheco R."/>
            <person name="Padilla G."/>
            <person name="Ferreira P."/>
            <person name="Barriuso J."/>
            <person name="Kellner H."/>
            <person name="Castanera R."/>
            <person name="Alfaro M."/>
            <person name="Ramirez L."/>
            <person name="Pisabarro A.G."/>
            <person name="Kuo A."/>
            <person name="Tritt A."/>
            <person name="Lipzen A."/>
            <person name="He G."/>
            <person name="Yan M."/>
            <person name="Ng V."/>
            <person name="Cullen D."/>
            <person name="Martin F."/>
            <person name="Rosso M.-N."/>
            <person name="Henrissat B."/>
            <person name="Hibbett D."/>
            <person name="Martinez A.T."/>
            <person name="Grigoriev I.V."/>
        </authorList>
    </citation>
    <scope>NUCLEOTIDE SEQUENCE</scope>
    <source>
        <strain evidence="8">CBS 506.95</strain>
    </source>
</reference>
<protein>
    <recommendedName>
        <fullName evidence="7">Histone chaperone domain-containing protein</fullName>
    </recommendedName>
</protein>
<feature type="compositionally biased region" description="Acidic residues" evidence="6">
    <location>
        <begin position="107"/>
        <end position="117"/>
    </location>
</feature>
<dbReference type="GO" id="GO:0005634">
    <property type="term" value="C:nucleus"/>
    <property type="evidence" value="ECO:0007669"/>
    <property type="project" value="UniProtKB-SubCell"/>
</dbReference>
<feature type="domain" description="Histone chaperone" evidence="7">
    <location>
        <begin position="67"/>
        <end position="96"/>
    </location>
</feature>
<gene>
    <name evidence="8" type="ORF">CPB83DRAFT_862798</name>
</gene>
<evidence type="ECO:0000256" key="6">
    <source>
        <dbReference type="SAM" id="MobiDB-lite"/>
    </source>
</evidence>
<evidence type="ECO:0000313" key="9">
    <source>
        <dbReference type="Proteomes" id="UP000807306"/>
    </source>
</evidence>
<dbReference type="Pfam" id="PF09649">
    <property type="entry name" value="CHZ"/>
    <property type="match status" value="1"/>
</dbReference>
<dbReference type="EMBL" id="MU157916">
    <property type="protein sequence ID" value="KAF9523497.1"/>
    <property type="molecule type" value="Genomic_DNA"/>
</dbReference>
<comment type="similarity">
    <text evidence="3">Belongs to the CHZ1 family.</text>
</comment>
<feature type="compositionally biased region" description="Basic and acidic residues" evidence="6">
    <location>
        <begin position="87"/>
        <end position="97"/>
    </location>
</feature>
<evidence type="ECO:0000256" key="1">
    <source>
        <dbReference type="ARBA" id="ARBA00002212"/>
    </source>
</evidence>
<keyword evidence="9" id="KW-1185">Reference proteome</keyword>
<evidence type="ECO:0000256" key="2">
    <source>
        <dbReference type="ARBA" id="ARBA00004123"/>
    </source>
</evidence>
<comment type="caution">
    <text evidence="8">The sequence shown here is derived from an EMBL/GenBank/DDBJ whole genome shotgun (WGS) entry which is preliminary data.</text>
</comment>
<evidence type="ECO:0000259" key="7">
    <source>
        <dbReference type="Pfam" id="PF09649"/>
    </source>
</evidence>
<dbReference type="InterPro" id="IPR019098">
    <property type="entry name" value="Histone_chaperone_domain_CHZ"/>
</dbReference>
<comment type="function">
    <text evidence="1">Forms a chaperone-bound H2A.Z-H2B complex that acts as a source for SWR1 complex-dependent H2A to H2A.Z histone replacement in chromatin.</text>
</comment>
<feature type="compositionally biased region" description="Acidic residues" evidence="6">
    <location>
        <begin position="36"/>
        <end position="70"/>
    </location>
</feature>
<proteinExistence type="inferred from homology"/>
<comment type="subcellular location">
    <subcellularLocation>
        <location evidence="2">Nucleus</location>
    </subcellularLocation>
</comment>
<keyword evidence="5" id="KW-0539">Nucleus</keyword>
<accession>A0A9P6E6P0</accession>
<evidence type="ECO:0000256" key="3">
    <source>
        <dbReference type="ARBA" id="ARBA00008057"/>
    </source>
</evidence>
<dbReference type="Proteomes" id="UP000807306">
    <property type="component" value="Unassembled WGS sequence"/>
</dbReference>
<evidence type="ECO:0000313" key="8">
    <source>
        <dbReference type="EMBL" id="KAF9523497.1"/>
    </source>
</evidence>
<organism evidence="8 9">
    <name type="scientific">Crepidotus variabilis</name>
    <dbReference type="NCBI Taxonomy" id="179855"/>
    <lineage>
        <taxon>Eukaryota</taxon>
        <taxon>Fungi</taxon>
        <taxon>Dikarya</taxon>
        <taxon>Basidiomycota</taxon>
        <taxon>Agaricomycotina</taxon>
        <taxon>Agaricomycetes</taxon>
        <taxon>Agaricomycetidae</taxon>
        <taxon>Agaricales</taxon>
        <taxon>Agaricineae</taxon>
        <taxon>Crepidotaceae</taxon>
        <taxon>Crepidotus</taxon>
    </lineage>
</organism>